<evidence type="ECO:0000259" key="1">
    <source>
        <dbReference type="Pfam" id="PF14266"/>
    </source>
</evidence>
<reference evidence="2" key="1">
    <citation type="journal article" date="2021" name="mSystems">
        <title>Bacteria and Archaea Synergistically Convert Glycine Betaine to Biogenic Methane in the Formosa Cold Seep of the South China Sea.</title>
        <authorList>
            <person name="Li L."/>
            <person name="Zhang W."/>
            <person name="Zhang S."/>
            <person name="Song L."/>
            <person name="Sun Q."/>
            <person name="Zhang H."/>
            <person name="Xiang H."/>
            <person name="Dong X."/>
        </authorList>
    </citation>
    <scope>NUCLEOTIDE SEQUENCE</scope>
    <source>
        <strain evidence="2">ZWT</strain>
    </source>
</reference>
<dbReference type="Proteomes" id="UP001056429">
    <property type="component" value="Unassembled WGS sequence"/>
</dbReference>
<sequence length="855" mass="99774">MINVKKTINSSTKESNNILHDIFIPVTKRNGFIRGKCPVIPSYFYRYIGVKEDEKEYYDELYKLDQRLSNFGNLYLKFISRIPLDASIDVLNKTQSIWNSLSSFDDSQVHNLINSFKKVGVFPELNIELLNSSLEESLSYVIKLYLKNSSTINKTNIKNFCCKFLQWINKFLPNLVKGLDYRHVIDNEINNPKVLYYGDIKKHEIYFLIFLSKMGCDILYLNTFSDEGFIKIDENISKVFTLPKMVEIKELPSLSKQQNTVDYSRSNLNTHQNTANEINRGVNLVGSNGKDTEVKVIKKREVEKILNSPSGIITSLKKSKDILADIKNPLNSRIGFKSGTNPIIPIYFCRYIGIKENEDLYYNELFRLDKYLSSIGKLYLNFRNLIPLGASSDLSKKSQHIWSNMTFFEASQKELLINDLIQAEVFPKLNNKTLEFSVIKAFNEILGLFLINEANVNGAKIKNFSLKLLIWLHEYIFKLFDKFDYERNTEGDIYNPKIVYYGDIKRHEAYFLLLLSKLGCDVIYINTNSDSVFSSINQVLEYSQVFELPNKSQLKQFPKEEIYIRQETTAYQASEEISKVLYSDEVGMYKPWQFENYNIKPVTLKTTFDELKILWNESANVRTGFKVENGAVYVPNLFAKISGVHENLNLYCEEFQTFKSSENTIFIPKIPFTKINYSKNDLHTLITVFNREGKIDKEKLLSNRFYKHSYLKTSVQDTIIEKINWLLKMEMFEKSSNKEFILKIVMTILNLDKEILELIQTFDYPNKIPKLIIFDNDENVFSEEDAIVLAFLNLMCFDILIFTPTGYNNIERRIIEKYYDIHKLEKIKLDFEISLLESSKAKINSLFKGLFGKKR</sequence>
<feature type="domain" description="Putative component of 'biosynthetic module'" evidence="1">
    <location>
        <begin position="13"/>
        <end position="258"/>
    </location>
</feature>
<comment type="caution">
    <text evidence="2">The sequence shown here is derived from an EMBL/GenBank/DDBJ whole genome shotgun (WGS) entry which is preliminary data.</text>
</comment>
<dbReference type="EMBL" id="JAGSOJ010000007">
    <property type="protein sequence ID" value="MCM1992826.1"/>
    <property type="molecule type" value="Genomic_DNA"/>
</dbReference>
<reference evidence="2" key="2">
    <citation type="submission" date="2021-04" db="EMBL/GenBank/DDBJ databases">
        <authorList>
            <person name="Dong X."/>
        </authorList>
    </citation>
    <scope>NUCLEOTIDE SEQUENCE</scope>
    <source>
        <strain evidence="2">ZWT</strain>
    </source>
</reference>
<dbReference type="Pfam" id="PF14266">
    <property type="entry name" value="YceG_bac"/>
    <property type="match status" value="3"/>
</dbReference>
<gene>
    <name evidence="2" type="ORF">KDK92_24165</name>
</gene>
<keyword evidence="3" id="KW-1185">Reference proteome</keyword>
<evidence type="ECO:0000313" key="3">
    <source>
        <dbReference type="Proteomes" id="UP001056429"/>
    </source>
</evidence>
<name>A0A9J6P7H6_9CLOT</name>
<dbReference type="InterPro" id="IPR025647">
    <property type="entry name" value="YceG_bac"/>
</dbReference>
<protein>
    <recommendedName>
        <fullName evidence="1">Putative component of 'biosynthetic module' domain-containing protein</fullName>
    </recommendedName>
</protein>
<accession>A0A9J6P7H6</accession>
<dbReference type="RefSeq" id="WP_250861992.1">
    <property type="nucleotide sequence ID" value="NZ_JAGSOJ010000007.1"/>
</dbReference>
<evidence type="ECO:0000313" key="2">
    <source>
        <dbReference type="EMBL" id="MCM1992826.1"/>
    </source>
</evidence>
<organism evidence="2 3">
    <name type="scientific">Oceanirhabdus seepicola</name>
    <dbReference type="NCBI Taxonomy" id="2828781"/>
    <lineage>
        <taxon>Bacteria</taxon>
        <taxon>Bacillati</taxon>
        <taxon>Bacillota</taxon>
        <taxon>Clostridia</taxon>
        <taxon>Eubacteriales</taxon>
        <taxon>Clostridiaceae</taxon>
        <taxon>Oceanirhabdus</taxon>
    </lineage>
</organism>
<feature type="domain" description="Putative component of 'biosynthetic module'" evidence="1">
    <location>
        <begin position="317"/>
        <end position="582"/>
    </location>
</feature>
<dbReference type="AlphaFoldDB" id="A0A9J6P7H6"/>
<feature type="domain" description="Putative component of 'biosynthetic module'" evidence="1">
    <location>
        <begin position="605"/>
        <end position="823"/>
    </location>
</feature>
<proteinExistence type="predicted"/>